<dbReference type="GO" id="GO:0005886">
    <property type="term" value="C:plasma membrane"/>
    <property type="evidence" value="ECO:0007669"/>
    <property type="project" value="UniProtKB-SubCell"/>
</dbReference>
<feature type="transmembrane region" description="Helical" evidence="6">
    <location>
        <begin position="156"/>
        <end position="180"/>
    </location>
</feature>
<evidence type="ECO:0000313" key="7">
    <source>
        <dbReference type="EMBL" id="KKN58948.1"/>
    </source>
</evidence>
<evidence type="ECO:0000256" key="2">
    <source>
        <dbReference type="ARBA" id="ARBA00022475"/>
    </source>
</evidence>
<feature type="transmembrane region" description="Helical" evidence="6">
    <location>
        <begin position="122"/>
        <end position="144"/>
    </location>
</feature>
<dbReference type="PANTHER" id="PTHR38825">
    <property type="entry name" value="LYSINE EXPORTER PROTEIN (LYSE/YGGA)"/>
    <property type="match status" value="1"/>
</dbReference>
<sequence length="219" mass="24378">MIEIFAISFIVALTGALSPGPVLTFTIYKSFKSKKGYLAGLLIVLGHATLELSLIIVLLLGASLLFQNLIFLITIGFVGGSCLVVFGVLVIRDSYNKQYEINFSISEDEISGYKGNSFIGGIFYSITSPYWVFWWASVGLTLMIDLNVTFVNPLGFLLFFIGHELGDIVWYVPISVFVYFGGKSLNYKIYKYILIMCGIFMVGMGIYLFFNIILIPPSL</sequence>
<feature type="transmembrane region" description="Helical" evidence="6">
    <location>
        <begin position="69"/>
        <end position="91"/>
    </location>
</feature>
<dbReference type="AlphaFoldDB" id="A0A0F9UZA9"/>
<protein>
    <recommendedName>
        <fullName evidence="8">Lysine transporter LysE</fullName>
    </recommendedName>
</protein>
<proteinExistence type="predicted"/>
<dbReference type="InterPro" id="IPR001123">
    <property type="entry name" value="LeuE-type"/>
</dbReference>
<dbReference type="Pfam" id="PF01810">
    <property type="entry name" value="LysE"/>
    <property type="match status" value="1"/>
</dbReference>
<keyword evidence="3 6" id="KW-0812">Transmembrane</keyword>
<gene>
    <name evidence="7" type="ORF">LCGC14_0546790</name>
</gene>
<evidence type="ECO:0000256" key="4">
    <source>
        <dbReference type="ARBA" id="ARBA00022989"/>
    </source>
</evidence>
<keyword evidence="5 6" id="KW-0472">Membrane</keyword>
<keyword evidence="4 6" id="KW-1133">Transmembrane helix</keyword>
<comment type="subcellular location">
    <subcellularLocation>
        <location evidence="1">Cell membrane</location>
        <topology evidence="1">Multi-pass membrane protein</topology>
    </subcellularLocation>
</comment>
<evidence type="ECO:0000256" key="6">
    <source>
        <dbReference type="SAM" id="Phobius"/>
    </source>
</evidence>
<evidence type="ECO:0008006" key="8">
    <source>
        <dbReference type="Google" id="ProtNLM"/>
    </source>
</evidence>
<feature type="transmembrane region" description="Helical" evidence="6">
    <location>
        <begin position="6"/>
        <end position="28"/>
    </location>
</feature>
<feature type="transmembrane region" description="Helical" evidence="6">
    <location>
        <begin position="192"/>
        <end position="215"/>
    </location>
</feature>
<accession>A0A0F9UZA9</accession>
<comment type="caution">
    <text evidence="7">The sequence shown here is derived from an EMBL/GenBank/DDBJ whole genome shotgun (WGS) entry which is preliminary data.</text>
</comment>
<name>A0A0F9UZA9_9ZZZZ</name>
<organism evidence="7">
    <name type="scientific">marine sediment metagenome</name>
    <dbReference type="NCBI Taxonomy" id="412755"/>
    <lineage>
        <taxon>unclassified sequences</taxon>
        <taxon>metagenomes</taxon>
        <taxon>ecological metagenomes</taxon>
    </lineage>
</organism>
<feature type="transmembrane region" description="Helical" evidence="6">
    <location>
        <begin position="40"/>
        <end position="63"/>
    </location>
</feature>
<evidence type="ECO:0000256" key="5">
    <source>
        <dbReference type="ARBA" id="ARBA00023136"/>
    </source>
</evidence>
<dbReference type="PANTHER" id="PTHR38825:SF1">
    <property type="entry name" value="TRANSPORTER, LYSE FAMILY"/>
    <property type="match status" value="1"/>
</dbReference>
<reference evidence="7" key="1">
    <citation type="journal article" date="2015" name="Nature">
        <title>Complex archaea that bridge the gap between prokaryotes and eukaryotes.</title>
        <authorList>
            <person name="Spang A."/>
            <person name="Saw J.H."/>
            <person name="Jorgensen S.L."/>
            <person name="Zaremba-Niedzwiedzka K."/>
            <person name="Martijn J."/>
            <person name="Lind A.E."/>
            <person name="van Eijk R."/>
            <person name="Schleper C."/>
            <person name="Guy L."/>
            <person name="Ettema T.J."/>
        </authorList>
    </citation>
    <scope>NUCLEOTIDE SEQUENCE</scope>
</reference>
<dbReference type="EMBL" id="LAZR01000744">
    <property type="protein sequence ID" value="KKN58948.1"/>
    <property type="molecule type" value="Genomic_DNA"/>
</dbReference>
<evidence type="ECO:0000256" key="1">
    <source>
        <dbReference type="ARBA" id="ARBA00004651"/>
    </source>
</evidence>
<evidence type="ECO:0000256" key="3">
    <source>
        <dbReference type="ARBA" id="ARBA00022692"/>
    </source>
</evidence>
<keyword evidence="2" id="KW-1003">Cell membrane</keyword>
<dbReference type="GO" id="GO:0006865">
    <property type="term" value="P:amino acid transport"/>
    <property type="evidence" value="ECO:0007669"/>
    <property type="project" value="InterPro"/>
</dbReference>